<dbReference type="InterPro" id="IPR050364">
    <property type="entry name" value="Cytochrome_P450_fung"/>
</dbReference>
<protein>
    <submittedName>
        <fullName evidence="11">Cytochrome P450</fullName>
    </submittedName>
</protein>
<organism evidence="11 12">
    <name type="scientific">Mycena albidolilacea</name>
    <dbReference type="NCBI Taxonomy" id="1033008"/>
    <lineage>
        <taxon>Eukaryota</taxon>
        <taxon>Fungi</taxon>
        <taxon>Dikarya</taxon>
        <taxon>Basidiomycota</taxon>
        <taxon>Agaricomycotina</taxon>
        <taxon>Agaricomycetes</taxon>
        <taxon>Agaricomycetidae</taxon>
        <taxon>Agaricales</taxon>
        <taxon>Marasmiineae</taxon>
        <taxon>Mycenaceae</taxon>
        <taxon>Mycena</taxon>
    </lineage>
</organism>
<dbReference type="GO" id="GO:0005506">
    <property type="term" value="F:iron ion binding"/>
    <property type="evidence" value="ECO:0007669"/>
    <property type="project" value="InterPro"/>
</dbReference>
<evidence type="ECO:0000256" key="8">
    <source>
        <dbReference type="ARBA" id="ARBA00023033"/>
    </source>
</evidence>
<dbReference type="GO" id="GO:0020037">
    <property type="term" value="F:heme binding"/>
    <property type="evidence" value="ECO:0007669"/>
    <property type="project" value="InterPro"/>
</dbReference>
<dbReference type="InterPro" id="IPR002401">
    <property type="entry name" value="Cyt_P450_E_grp-I"/>
</dbReference>
<evidence type="ECO:0000256" key="5">
    <source>
        <dbReference type="ARBA" id="ARBA00022723"/>
    </source>
</evidence>
<accession>A0AAD6Z6D4</accession>
<comment type="similarity">
    <text evidence="3">Belongs to the cytochrome P450 family.</text>
</comment>
<feature type="binding site" description="axial binding residue" evidence="9">
    <location>
        <position position="433"/>
    </location>
    <ligand>
        <name>heme</name>
        <dbReference type="ChEBI" id="CHEBI:30413"/>
    </ligand>
    <ligandPart>
        <name>Fe</name>
        <dbReference type="ChEBI" id="CHEBI:18248"/>
    </ligandPart>
</feature>
<evidence type="ECO:0000256" key="3">
    <source>
        <dbReference type="ARBA" id="ARBA00010617"/>
    </source>
</evidence>
<keyword evidence="4 9" id="KW-0349">Heme</keyword>
<reference evidence="11" key="1">
    <citation type="submission" date="2023-03" db="EMBL/GenBank/DDBJ databases">
        <title>Massive genome expansion in bonnet fungi (Mycena s.s.) driven by repeated elements and novel gene families across ecological guilds.</title>
        <authorList>
            <consortium name="Lawrence Berkeley National Laboratory"/>
            <person name="Harder C.B."/>
            <person name="Miyauchi S."/>
            <person name="Viragh M."/>
            <person name="Kuo A."/>
            <person name="Thoen E."/>
            <person name="Andreopoulos B."/>
            <person name="Lu D."/>
            <person name="Skrede I."/>
            <person name="Drula E."/>
            <person name="Henrissat B."/>
            <person name="Morin E."/>
            <person name="Kohler A."/>
            <person name="Barry K."/>
            <person name="LaButti K."/>
            <person name="Morin E."/>
            <person name="Salamov A."/>
            <person name="Lipzen A."/>
            <person name="Mereny Z."/>
            <person name="Hegedus B."/>
            <person name="Baldrian P."/>
            <person name="Stursova M."/>
            <person name="Weitz H."/>
            <person name="Taylor A."/>
            <person name="Grigoriev I.V."/>
            <person name="Nagy L.G."/>
            <person name="Martin F."/>
            <person name="Kauserud H."/>
        </authorList>
    </citation>
    <scope>NUCLEOTIDE SEQUENCE</scope>
    <source>
        <strain evidence="11">CBHHK002</strain>
    </source>
</reference>
<keyword evidence="12" id="KW-1185">Reference proteome</keyword>
<dbReference type="AlphaFoldDB" id="A0AAD6Z6D4"/>
<proteinExistence type="inferred from homology"/>
<dbReference type="PANTHER" id="PTHR46300:SF1">
    <property type="entry name" value="P450, PUTATIVE (EUROFUNG)-RELATED"/>
    <property type="match status" value="1"/>
</dbReference>
<gene>
    <name evidence="11" type="ORF">DFH08DRAFT_792489</name>
</gene>
<evidence type="ECO:0000256" key="2">
    <source>
        <dbReference type="ARBA" id="ARBA00005179"/>
    </source>
</evidence>
<comment type="caution">
    <text evidence="11">The sequence shown here is derived from an EMBL/GenBank/DDBJ whole genome shotgun (WGS) entry which is preliminary data.</text>
</comment>
<dbReference type="Gene3D" id="1.10.630.10">
    <property type="entry name" value="Cytochrome P450"/>
    <property type="match status" value="1"/>
</dbReference>
<keyword evidence="10" id="KW-1133">Transmembrane helix</keyword>
<dbReference type="InterPro" id="IPR001128">
    <property type="entry name" value="Cyt_P450"/>
</dbReference>
<keyword evidence="10" id="KW-0812">Transmembrane</keyword>
<comment type="pathway">
    <text evidence="2">Secondary metabolite biosynthesis.</text>
</comment>
<dbReference type="InterPro" id="IPR036396">
    <property type="entry name" value="Cyt_P450_sf"/>
</dbReference>
<keyword evidence="10" id="KW-0472">Membrane</keyword>
<dbReference type="GO" id="GO:0004497">
    <property type="term" value="F:monooxygenase activity"/>
    <property type="evidence" value="ECO:0007669"/>
    <property type="project" value="UniProtKB-KW"/>
</dbReference>
<dbReference type="Pfam" id="PF00067">
    <property type="entry name" value="p450"/>
    <property type="match status" value="1"/>
</dbReference>
<dbReference type="PRINTS" id="PR00385">
    <property type="entry name" value="P450"/>
</dbReference>
<dbReference type="GO" id="GO:0016705">
    <property type="term" value="F:oxidoreductase activity, acting on paired donors, with incorporation or reduction of molecular oxygen"/>
    <property type="evidence" value="ECO:0007669"/>
    <property type="project" value="InterPro"/>
</dbReference>
<name>A0AAD6Z6D4_9AGAR</name>
<evidence type="ECO:0000256" key="10">
    <source>
        <dbReference type="SAM" id="Phobius"/>
    </source>
</evidence>
<dbReference type="PRINTS" id="PR00463">
    <property type="entry name" value="EP450I"/>
</dbReference>
<evidence type="ECO:0000256" key="7">
    <source>
        <dbReference type="ARBA" id="ARBA00023004"/>
    </source>
</evidence>
<keyword evidence="8" id="KW-0503">Monooxygenase</keyword>
<evidence type="ECO:0000313" key="11">
    <source>
        <dbReference type="EMBL" id="KAJ7309253.1"/>
    </source>
</evidence>
<evidence type="ECO:0000313" key="12">
    <source>
        <dbReference type="Proteomes" id="UP001218218"/>
    </source>
</evidence>
<keyword evidence="6" id="KW-0560">Oxidoreductase</keyword>
<dbReference type="CDD" id="cd11065">
    <property type="entry name" value="CYP64-like"/>
    <property type="match status" value="1"/>
</dbReference>
<dbReference type="Proteomes" id="UP001218218">
    <property type="component" value="Unassembled WGS sequence"/>
</dbReference>
<evidence type="ECO:0000256" key="9">
    <source>
        <dbReference type="PIRSR" id="PIRSR602401-1"/>
    </source>
</evidence>
<sequence length="503" mass="56314">MATHNNPLFSAALGILVLCLGVAFRSLRSAAKLRKIMPPGPPGLPFLGNLFQLPQFQWLRFTEWKAQYGPIISLNLGGQPVVVLNSYQVASDLLDNRSAIYSDRPRFIMGSEILTGSMLIAFMTYGDPWKKLRRAAHDGLTRQVSASYTPIQEREASILVKSMIEQPSLWDQNLRRKASAASGLLGIVYGLPSLDSTDDPLITRVDDFIRRLVRATLPGAFLVEILPVMKRLPSWMAKWKKEGLEWHRKDTILFQGIMNDAKDLARSGNLSPCFAGHLIENPRDLTEKESAWVAATMFGAGSETVAAALCVFILAMTLYPNVMRTAQAELDQVVGRDRMPSFSDRANLPYIEAIVKEVLRWRPVGPLGLPRRSVKDDRYNGYFIPKGTLVLYNVWAIHRDPEIFPDYDEFRPERYLEQPDLEYVTYGFGRRICMGKDVANNALFINIASMLSALDFAAPIDDSGNKILPSRTACVDKGLVVRPVPFECCITPRQFPVSTSSKV</sequence>
<dbReference type="SUPFAM" id="SSF48264">
    <property type="entry name" value="Cytochrome P450"/>
    <property type="match status" value="1"/>
</dbReference>
<dbReference type="EMBL" id="JARIHO010000083">
    <property type="protein sequence ID" value="KAJ7309253.1"/>
    <property type="molecule type" value="Genomic_DNA"/>
</dbReference>
<dbReference type="PANTHER" id="PTHR46300">
    <property type="entry name" value="P450, PUTATIVE (EUROFUNG)-RELATED-RELATED"/>
    <property type="match status" value="1"/>
</dbReference>
<evidence type="ECO:0000256" key="6">
    <source>
        <dbReference type="ARBA" id="ARBA00023002"/>
    </source>
</evidence>
<keyword evidence="5 9" id="KW-0479">Metal-binding</keyword>
<evidence type="ECO:0000256" key="1">
    <source>
        <dbReference type="ARBA" id="ARBA00001971"/>
    </source>
</evidence>
<feature type="transmembrane region" description="Helical" evidence="10">
    <location>
        <begin position="6"/>
        <end position="27"/>
    </location>
</feature>
<comment type="cofactor">
    <cofactor evidence="1 9">
        <name>heme</name>
        <dbReference type="ChEBI" id="CHEBI:30413"/>
    </cofactor>
</comment>
<keyword evidence="7 9" id="KW-0408">Iron</keyword>
<evidence type="ECO:0000256" key="4">
    <source>
        <dbReference type="ARBA" id="ARBA00022617"/>
    </source>
</evidence>